<sequence>MLNDHWFTAELRLCQEIVVRDKKLECKPPLLSSFLAAEEFLASDAELRSPPQTVGDDQLEWQLNCQKREGNNIDISLDLMNYASKLYWVSWKYVLTVKHDVNNEILKQTVMNSTSFFSSQILRTLDDPLARSDTLTVYLSVRFYRSCVYDLSDLRPNSADFPIKLCSENKVVYVPRAILGFHCAYFEGLFNLDHYTEHSQQMCELEKGPYWSFILILYQLHGIDVDLRSVNSQIFKDAVELADYLQCDTSIQLFEKHLLTLANAAIKTWFLTADRCRMVKLVRKILSVMTKDEITALTPHHQKYFSEVNMKDTVQDIMERMMELL</sequence>
<dbReference type="InterPro" id="IPR011333">
    <property type="entry name" value="SKP1/BTB/POZ_sf"/>
</dbReference>
<evidence type="ECO:0000259" key="1">
    <source>
        <dbReference type="Pfam" id="PF00651"/>
    </source>
</evidence>
<dbReference type="Pfam" id="PF00651">
    <property type="entry name" value="BTB"/>
    <property type="match status" value="1"/>
</dbReference>
<organism evidence="2 3">
    <name type="scientific">Steinernema hermaphroditum</name>
    <dbReference type="NCBI Taxonomy" id="289476"/>
    <lineage>
        <taxon>Eukaryota</taxon>
        <taxon>Metazoa</taxon>
        <taxon>Ecdysozoa</taxon>
        <taxon>Nematoda</taxon>
        <taxon>Chromadorea</taxon>
        <taxon>Rhabditida</taxon>
        <taxon>Tylenchina</taxon>
        <taxon>Panagrolaimomorpha</taxon>
        <taxon>Strongyloidoidea</taxon>
        <taxon>Steinernematidae</taxon>
        <taxon>Steinernema</taxon>
    </lineage>
</organism>
<dbReference type="SUPFAM" id="SSF54695">
    <property type="entry name" value="POZ domain"/>
    <property type="match status" value="1"/>
</dbReference>
<keyword evidence="3" id="KW-1185">Reference proteome</keyword>
<dbReference type="InterPro" id="IPR000210">
    <property type="entry name" value="BTB/POZ_dom"/>
</dbReference>
<dbReference type="PANTHER" id="PTHR22744">
    <property type="entry name" value="HELIX LOOP HELIX PROTEIN 21-RELATED"/>
    <property type="match status" value="1"/>
</dbReference>
<accession>A0AA39I2T5</accession>
<reference evidence="2" key="1">
    <citation type="submission" date="2023-06" db="EMBL/GenBank/DDBJ databases">
        <title>Genomic analysis of the entomopathogenic nematode Steinernema hermaphroditum.</title>
        <authorList>
            <person name="Schwarz E.M."/>
            <person name="Heppert J.K."/>
            <person name="Baniya A."/>
            <person name="Schwartz H.T."/>
            <person name="Tan C.-H."/>
            <person name="Antoshechkin I."/>
            <person name="Sternberg P.W."/>
            <person name="Goodrich-Blair H."/>
            <person name="Dillman A.R."/>
        </authorList>
    </citation>
    <scope>NUCLEOTIDE SEQUENCE</scope>
    <source>
        <strain evidence="2">PS9179</strain>
        <tissue evidence="2">Whole animal</tissue>
    </source>
</reference>
<comment type="caution">
    <text evidence="2">The sequence shown here is derived from an EMBL/GenBank/DDBJ whole genome shotgun (WGS) entry which is preliminary data.</text>
</comment>
<evidence type="ECO:0000313" key="2">
    <source>
        <dbReference type="EMBL" id="KAK0416040.1"/>
    </source>
</evidence>
<dbReference type="EMBL" id="JAUCMV010000002">
    <property type="protein sequence ID" value="KAK0416040.1"/>
    <property type="molecule type" value="Genomic_DNA"/>
</dbReference>
<dbReference type="Gene3D" id="3.30.710.10">
    <property type="entry name" value="Potassium Channel Kv1.1, Chain A"/>
    <property type="match status" value="1"/>
</dbReference>
<feature type="domain" description="BTB" evidence="1">
    <location>
        <begin position="164"/>
        <end position="259"/>
    </location>
</feature>
<name>A0AA39I2T5_9BILA</name>
<dbReference type="Proteomes" id="UP001175271">
    <property type="component" value="Unassembled WGS sequence"/>
</dbReference>
<dbReference type="PANTHER" id="PTHR22744:SF14">
    <property type="entry name" value="BTB DOMAIN-CONTAINING PROTEIN-RELATED"/>
    <property type="match status" value="1"/>
</dbReference>
<evidence type="ECO:0000313" key="3">
    <source>
        <dbReference type="Proteomes" id="UP001175271"/>
    </source>
</evidence>
<protein>
    <recommendedName>
        <fullName evidence="1">BTB domain-containing protein</fullName>
    </recommendedName>
</protein>
<gene>
    <name evidence="2" type="ORF">QR680_012263</name>
</gene>
<proteinExistence type="predicted"/>
<dbReference type="AlphaFoldDB" id="A0AA39I2T5"/>